<protein>
    <submittedName>
        <fullName evidence="1">Uncharacterized protein</fullName>
    </submittedName>
</protein>
<organism evidence="1 2">
    <name type="scientific">Dolichospermum circinale CS-537/01</name>
    <dbReference type="NCBI Taxonomy" id="3021739"/>
    <lineage>
        <taxon>Bacteria</taxon>
        <taxon>Bacillati</taxon>
        <taxon>Cyanobacteriota</taxon>
        <taxon>Cyanophyceae</taxon>
        <taxon>Nostocales</taxon>
        <taxon>Aphanizomenonaceae</taxon>
        <taxon>Dolichospermum</taxon>
        <taxon>Dolichospermum circinale</taxon>
    </lineage>
</organism>
<reference evidence="1 2" key="1">
    <citation type="submission" date="2023-01" db="EMBL/GenBank/DDBJ databases">
        <title>Genomes from the Australian National Cyanobacteria Reference Collection.</title>
        <authorList>
            <person name="Willis A."/>
            <person name="Lee E.M.F."/>
        </authorList>
    </citation>
    <scope>NUCLEOTIDE SEQUENCE [LARGE SCALE GENOMIC DNA]</scope>
    <source>
        <strain evidence="1 2">CS-537/01</strain>
    </source>
</reference>
<dbReference type="InterPro" id="IPR024508">
    <property type="entry name" value="DUF3226"/>
</dbReference>
<dbReference type="Pfam" id="PF11536">
    <property type="entry name" value="DUF3226"/>
    <property type="match status" value="1"/>
</dbReference>
<gene>
    <name evidence="1" type="ORF">PN492_19130</name>
</gene>
<dbReference type="EMBL" id="JAQMTU010000123">
    <property type="protein sequence ID" value="MDB9488636.1"/>
    <property type="molecule type" value="Genomic_DNA"/>
</dbReference>
<accession>A0ABT5AC27</accession>
<sequence>MSELDNFWRKFIPNYPKGGNLYDRLDMPQILYNENFSIAIYVGNGGELIQNLSDKLSDIDISTLFAFAIVADTDNNTPDKVVKEYHKGFKEYFPHFPTEVTQSGNVTEGSPELETKAGIYILPDNSQLGVLDTLICDCGDLVYPEYMQRAKEYIDKFSQEERKKKLEWKPFDQQKAIIATVASVLRPGMTNTVTIMRDDWISIETAEIPAIKNFTEFLRNLLNLKTE</sequence>
<keyword evidence="2" id="KW-1185">Reference proteome</keyword>
<evidence type="ECO:0000313" key="1">
    <source>
        <dbReference type="EMBL" id="MDB9488636.1"/>
    </source>
</evidence>
<proteinExistence type="predicted"/>
<dbReference type="Proteomes" id="UP001212123">
    <property type="component" value="Unassembled WGS sequence"/>
</dbReference>
<evidence type="ECO:0000313" key="2">
    <source>
        <dbReference type="Proteomes" id="UP001212123"/>
    </source>
</evidence>
<name>A0ABT5AC27_9CYAN</name>
<comment type="caution">
    <text evidence="1">The sequence shown here is derived from an EMBL/GenBank/DDBJ whole genome shotgun (WGS) entry which is preliminary data.</text>
</comment>